<dbReference type="InterPro" id="IPR015424">
    <property type="entry name" value="PyrdxlP-dep_Trfase"/>
</dbReference>
<comment type="similarity">
    <text evidence="2 6">Belongs to the class-III pyridoxal-phosphate-dependent aminotransferase family.</text>
</comment>
<dbReference type="InterPro" id="IPR015421">
    <property type="entry name" value="PyrdxlP-dep_Trfase_major"/>
</dbReference>
<dbReference type="Proteomes" id="UP000183063">
    <property type="component" value="Unassembled WGS sequence"/>
</dbReference>
<dbReference type="STRING" id="501024.RTCCBAU85039_3484"/>
<dbReference type="AlphaFoldDB" id="A0A1H8PNC2"/>
<evidence type="ECO:0000256" key="1">
    <source>
        <dbReference type="ARBA" id="ARBA00001933"/>
    </source>
</evidence>
<evidence type="ECO:0000313" key="7">
    <source>
        <dbReference type="EMBL" id="SEH98327.1"/>
    </source>
</evidence>
<evidence type="ECO:0000256" key="4">
    <source>
        <dbReference type="ARBA" id="ARBA00022679"/>
    </source>
</evidence>
<name>A0A1H8PNC2_9HYPH</name>
<comment type="cofactor">
    <cofactor evidence="1">
        <name>pyridoxal 5'-phosphate</name>
        <dbReference type="ChEBI" id="CHEBI:597326"/>
    </cofactor>
</comment>
<evidence type="ECO:0000256" key="2">
    <source>
        <dbReference type="ARBA" id="ARBA00008954"/>
    </source>
</evidence>
<keyword evidence="4 7" id="KW-0808">Transferase</keyword>
<evidence type="ECO:0000313" key="9">
    <source>
        <dbReference type="Proteomes" id="UP000183063"/>
    </source>
</evidence>
<keyword evidence="5 6" id="KW-0663">Pyridoxal phosphate</keyword>
<keyword evidence="10" id="KW-1185">Reference proteome</keyword>
<reference evidence="7" key="2">
    <citation type="submission" date="2016-10" db="EMBL/GenBank/DDBJ databases">
        <authorList>
            <person name="de Groot N.N."/>
        </authorList>
    </citation>
    <scope>NUCLEOTIDE SEQUENCE [LARGE SCALE GENOMIC DNA]</scope>
    <source>
        <strain evidence="7">CCBAU85039</strain>
    </source>
</reference>
<dbReference type="RefSeq" id="WP_072377121.1">
    <property type="nucleotide sequence ID" value="NZ_FNXB01000017.1"/>
</dbReference>
<evidence type="ECO:0000313" key="10">
    <source>
        <dbReference type="Proteomes" id="UP000198939"/>
    </source>
</evidence>
<protein>
    <submittedName>
        <fullName evidence="8">Adenosylmethionine-8-amino-7-oxononanoate aminotransferase</fullName>
    </submittedName>
    <submittedName>
        <fullName evidence="7">L-Lysine-8-amino-7-oxononanoateaminotransferase</fullName>
        <ecNumber evidence="7">2.6.1.-</ecNumber>
    </submittedName>
</protein>
<evidence type="ECO:0000256" key="5">
    <source>
        <dbReference type="ARBA" id="ARBA00022898"/>
    </source>
</evidence>
<dbReference type="EMBL" id="FOCV01000017">
    <property type="protein sequence ID" value="SEO43482.1"/>
    <property type="molecule type" value="Genomic_DNA"/>
</dbReference>
<dbReference type="PIRSF" id="PIRSF000521">
    <property type="entry name" value="Transaminase_4ab_Lys_Orn"/>
    <property type="match status" value="1"/>
</dbReference>
<dbReference type="Gene3D" id="3.90.1150.10">
    <property type="entry name" value="Aspartate Aminotransferase, domain 1"/>
    <property type="match status" value="1"/>
</dbReference>
<dbReference type="PROSITE" id="PS00600">
    <property type="entry name" value="AA_TRANSFER_CLASS_3"/>
    <property type="match status" value="1"/>
</dbReference>
<proteinExistence type="inferred from homology"/>
<dbReference type="PANTHER" id="PTHR43094">
    <property type="entry name" value="AMINOTRANSFERASE"/>
    <property type="match status" value="1"/>
</dbReference>
<keyword evidence="3 7" id="KW-0032">Aminotransferase</keyword>
<dbReference type="CDD" id="cd00610">
    <property type="entry name" value="OAT_like"/>
    <property type="match status" value="1"/>
</dbReference>
<dbReference type="Proteomes" id="UP000198939">
    <property type="component" value="Unassembled WGS sequence"/>
</dbReference>
<dbReference type="EC" id="2.6.1.-" evidence="7"/>
<dbReference type="FunFam" id="3.40.640.10:FF:000014">
    <property type="entry name" value="Adenosylmethionine-8-amino-7-oxononanoate aminotransferase, probable"/>
    <property type="match status" value="1"/>
</dbReference>
<dbReference type="Gene3D" id="3.40.640.10">
    <property type="entry name" value="Type I PLP-dependent aspartate aminotransferase-like (Major domain)"/>
    <property type="match status" value="1"/>
</dbReference>
<dbReference type="InterPro" id="IPR005814">
    <property type="entry name" value="Aminotrans_3"/>
</dbReference>
<sequence>MFSNSLIELDRAHLIHPVASYRSHENLGVRVLTSACGATVTDANGKQLIDGFAGLWCVNAGYGHDSIVEAAAKQMRELPYATAYFGLGSEPAIRLASELADRAPGDLNHVYFTLGGSDAVDSTIRFIRYYWNARGRPGKDQFISIEQGYHGSSTVGAGLTALPAFHAGFGLPFDWQHKIPSHYAYRNPVGTDPEAIIAASIAALNEKIEELGGADRVAAFYAEPIQGSGGVLVPPRGWMKAMRAVCRELDILFVADEVITGFGRTGPLFACSEDDIVPDLLTVAKGLTSGYVPMGALFMSEHVYQTIADGAGASAVGHGYTYSAHPVSAAVGLEVLRLYEAGLLENGRKAGARLMAGLESLKDHPLVGDVRGRGMLAAIELVVDKERKTPLPAAAEPARRIFDRAWSNGLVIRAFANGVLGYAPPLCCTESDIDAIVERTRRTLDETLADTDVRRAPVA</sequence>
<accession>A0A1H8PNC2</accession>
<dbReference type="SUPFAM" id="SSF53383">
    <property type="entry name" value="PLP-dependent transferases"/>
    <property type="match status" value="1"/>
</dbReference>
<dbReference type="InterPro" id="IPR015422">
    <property type="entry name" value="PyrdxlP-dep_Trfase_small"/>
</dbReference>
<dbReference type="OrthoDB" id="9801834at2"/>
<gene>
    <name evidence="7" type="primary">bioK_2</name>
    <name evidence="7" type="ORF">RTCCBAU85039_3484</name>
    <name evidence="8" type="ORF">SAMN05216228_101745</name>
</gene>
<dbReference type="GO" id="GO:0030170">
    <property type="term" value="F:pyridoxal phosphate binding"/>
    <property type="evidence" value="ECO:0007669"/>
    <property type="project" value="InterPro"/>
</dbReference>
<reference evidence="8 10" key="3">
    <citation type="submission" date="2016-10" db="EMBL/GenBank/DDBJ databases">
        <authorList>
            <person name="Varghese N."/>
            <person name="Submissions S."/>
        </authorList>
    </citation>
    <scope>NUCLEOTIDE SEQUENCE [LARGE SCALE GENOMIC DNA]</scope>
    <source>
        <strain evidence="8 10">CGMCC 1.7071</strain>
    </source>
</reference>
<evidence type="ECO:0000256" key="3">
    <source>
        <dbReference type="ARBA" id="ARBA00022576"/>
    </source>
</evidence>
<dbReference type="GO" id="GO:0008483">
    <property type="term" value="F:transaminase activity"/>
    <property type="evidence" value="ECO:0007669"/>
    <property type="project" value="UniProtKB-KW"/>
</dbReference>
<reference evidence="9" key="1">
    <citation type="submission" date="2016-10" db="EMBL/GenBank/DDBJ databases">
        <authorList>
            <person name="Wibberg D."/>
        </authorList>
    </citation>
    <scope>NUCLEOTIDE SEQUENCE [LARGE SCALE GENOMIC DNA]</scope>
</reference>
<dbReference type="EMBL" id="FNXB01000017">
    <property type="protein sequence ID" value="SEH98327.1"/>
    <property type="molecule type" value="Genomic_DNA"/>
</dbReference>
<dbReference type="Pfam" id="PF00202">
    <property type="entry name" value="Aminotran_3"/>
    <property type="match status" value="1"/>
</dbReference>
<evidence type="ECO:0000313" key="8">
    <source>
        <dbReference type="EMBL" id="SEO43482.1"/>
    </source>
</evidence>
<evidence type="ECO:0000256" key="6">
    <source>
        <dbReference type="RuleBase" id="RU003560"/>
    </source>
</evidence>
<dbReference type="InterPro" id="IPR049704">
    <property type="entry name" value="Aminotrans_3_PPA_site"/>
</dbReference>
<organism evidence="7 9">
    <name type="scientific">Rhizobium tibeticum</name>
    <dbReference type="NCBI Taxonomy" id="501024"/>
    <lineage>
        <taxon>Bacteria</taxon>
        <taxon>Pseudomonadati</taxon>
        <taxon>Pseudomonadota</taxon>
        <taxon>Alphaproteobacteria</taxon>
        <taxon>Hyphomicrobiales</taxon>
        <taxon>Rhizobiaceae</taxon>
        <taxon>Rhizobium/Agrobacterium group</taxon>
        <taxon>Rhizobium</taxon>
    </lineage>
</organism>
<dbReference type="NCBIfam" id="NF004625">
    <property type="entry name" value="PRK05965.1"/>
    <property type="match status" value="1"/>
</dbReference>
<dbReference type="PANTHER" id="PTHR43094:SF1">
    <property type="entry name" value="AMINOTRANSFERASE CLASS-III"/>
    <property type="match status" value="1"/>
</dbReference>